<dbReference type="InterPro" id="IPR001466">
    <property type="entry name" value="Beta-lactam-related"/>
</dbReference>
<protein>
    <submittedName>
        <fullName evidence="2">Beta-lactamase family protein</fullName>
    </submittedName>
</protein>
<evidence type="ECO:0000259" key="1">
    <source>
        <dbReference type="Pfam" id="PF00144"/>
    </source>
</evidence>
<feature type="domain" description="Beta-lactamase-related" evidence="1">
    <location>
        <begin position="19"/>
        <end position="256"/>
    </location>
</feature>
<dbReference type="InterPro" id="IPR012338">
    <property type="entry name" value="Beta-lactam/transpept-like"/>
</dbReference>
<dbReference type="SUPFAM" id="SSF56601">
    <property type="entry name" value="beta-lactamase/transpeptidase-like"/>
    <property type="match status" value="1"/>
</dbReference>
<dbReference type="Gene3D" id="3.40.710.10">
    <property type="entry name" value="DD-peptidase/beta-lactamase superfamily"/>
    <property type="match status" value="1"/>
</dbReference>
<dbReference type="InterPro" id="IPR050789">
    <property type="entry name" value="Diverse_Enzym_Activities"/>
</dbReference>
<dbReference type="Proteomes" id="UP000565715">
    <property type="component" value="Unassembled WGS sequence"/>
</dbReference>
<dbReference type="Pfam" id="PF00144">
    <property type="entry name" value="Beta-lactamase"/>
    <property type="match status" value="1"/>
</dbReference>
<dbReference type="AlphaFoldDB" id="A0A846XTI2"/>
<dbReference type="PANTHER" id="PTHR43283:SF15">
    <property type="entry name" value="CONSERVED PROTEIN"/>
    <property type="match status" value="1"/>
</dbReference>
<gene>
    <name evidence="2" type="ORF">HGA13_27905</name>
</gene>
<keyword evidence="3" id="KW-1185">Reference proteome</keyword>
<dbReference type="EMBL" id="JAAXOO010000007">
    <property type="protein sequence ID" value="NKY36864.1"/>
    <property type="molecule type" value="Genomic_DNA"/>
</dbReference>
<dbReference type="PANTHER" id="PTHR43283">
    <property type="entry name" value="BETA-LACTAMASE-RELATED"/>
    <property type="match status" value="1"/>
</dbReference>
<name>A0A846XTI2_9NOCA</name>
<accession>A0A846XTI2</accession>
<comment type="caution">
    <text evidence="2">The sequence shown here is derived from an EMBL/GenBank/DDBJ whole genome shotgun (WGS) entry which is preliminary data.</text>
</comment>
<organism evidence="2 3">
    <name type="scientific">Nocardia speluncae</name>
    <dbReference type="NCBI Taxonomy" id="419477"/>
    <lineage>
        <taxon>Bacteria</taxon>
        <taxon>Bacillati</taxon>
        <taxon>Actinomycetota</taxon>
        <taxon>Actinomycetes</taxon>
        <taxon>Mycobacteriales</taxon>
        <taxon>Nocardiaceae</taxon>
        <taxon>Nocardia</taxon>
    </lineage>
</organism>
<proteinExistence type="predicted"/>
<evidence type="ECO:0000313" key="2">
    <source>
        <dbReference type="EMBL" id="NKY36864.1"/>
    </source>
</evidence>
<evidence type="ECO:0000313" key="3">
    <source>
        <dbReference type="Proteomes" id="UP000565715"/>
    </source>
</evidence>
<dbReference type="RefSeq" id="WP_068039666.1">
    <property type="nucleotide sequence ID" value="NZ_JAAXOO010000007.1"/>
</dbReference>
<sequence length="276" mass="29565">MRALEQIKQWPVRHAAAGVVTRNGQWSAGDGDRVFRLASVTKPLAAYAALIAVEEGAIELDQPAGPPGSTVRHLLAHTSGVAFDTTDILAPPGARRIYSSAGFELLADFVAEHTGIPFPQYLREAVLEPLGMQASELTGSAGHGAHSTLADLLRFAAELLEPRLISAQTHTDATTVQFPGSNGVLPGFGSQRPNDWGLGFEIRDAKSPHWTGTANSPRTYGHFGQSGTFIWVDPQLDLACVALSDENFGEWSREVWPPFSDSVIDEATVARNTAAQ</sequence>
<reference evidence="2 3" key="1">
    <citation type="submission" date="2020-04" db="EMBL/GenBank/DDBJ databases">
        <title>MicrobeNet Type strains.</title>
        <authorList>
            <person name="Nicholson A.C."/>
        </authorList>
    </citation>
    <scope>NUCLEOTIDE SEQUENCE [LARGE SCALE GENOMIC DNA]</scope>
    <source>
        <strain evidence="2 3">DSM 45078</strain>
    </source>
</reference>